<organism evidence="2 3">
    <name type="scientific">Vibrio paucivorans</name>
    <dbReference type="NCBI Taxonomy" id="2829489"/>
    <lineage>
        <taxon>Bacteria</taxon>
        <taxon>Pseudomonadati</taxon>
        <taxon>Pseudomonadota</taxon>
        <taxon>Gammaproteobacteria</taxon>
        <taxon>Vibrionales</taxon>
        <taxon>Vibrionaceae</taxon>
        <taxon>Vibrio</taxon>
    </lineage>
</organism>
<dbReference type="PANTHER" id="PTHR39203:SF1">
    <property type="entry name" value="CYTOPLASMIC PROTEIN"/>
    <property type="match status" value="1"/>
</dbReference>
<keyword evidence="3" id="KW-1185">Reference proteome</keyword>
<accession>A0A9X3CH35</accession>
<proteinExistence type="predicted"/>
<dbReference type="AlphaFoldDB" id="A0A9X3CH35"/>
<dbReference type="SUPFAM" id="SSF88697">
    <property type="entry name" value="PUA domain-like"/>
    <property type="match status" value="1"/>
</dbReference>
<name>A0A9X3CH35_9VIBR</name>
<feature type="domain" description="ASCH" evidence="1">
    <location>
        <begin position="30"/>
        <end position="153"/>
    </location>
</feature>
<dbReference type="PANTHER" id="PTHR39203">
    <property type="entry name" value="CYTOPLASMIC PROTEIN-RELATED"/>
    <property type="match status" value="1"/>
</dbReference>
<dbReference type="Proteomes" id="UP001155586">
    <property type="component" value="Unassembled WGS sequence"/>
</dbReference>
<dbReference type="RefSeq" id="WP_265688853.1">
    <property type="nucleotide sequence ID" value="NZ_JAKRRX010000140.1"/>
</dbReference>
<dbReference type="CDD" id="cd06553">
    <property type="entry name" value="ASCH_Ef3133_like"/>
    <property type="match status" value="1"/>
</dbReference>
<comment type="caution">
    <text evidence="2">The sequence shown here is derived from an EMBL/GenBank/DDBJ whole genome shotgun (WGS) entry which is preliminary data.</text>
</comment>
<gene>
    <name evidence="2" type="ORF">MD483_18290</name>
</gene>
<evidence type="ECO:0000313" key="2">
    <source>
        <dbReference type="EMBL" id="MCW8335763.1"/>
    </source>
</evidence>
<reference evidence="2" key="1">
    <citation type="submission" date="2022-02" db="EMBL/GenBank/DDBJ databases">
        <title>Vibrio sp. nov., a new bacterium isolated from Bohai sea, China.</title>
        <authorList>
            <person name="Yuan Y."/>
        </authorList>
    </citation>
    <scope>NUCLEOTIDE SEQUENCE</scope>
    <source>
        <strain evidence="2">DBSS07</strain>
    </source>
</reference>
<evidence type="ECO:0000259" key="1">
    <source>
        <dbReference type="SMART" id="SM01022"/>
    </source>
</evidence>
<dbReference type="InterPro" id="IPR015947">
    <property type="entry name" value="PUA-like_sf"/>
</dbReference>
<dbReference type="PIRSF" id="PIRSF021320">
    <property type="entry name" value="DUF984"/>
    <property type="match status" value="1"/>
</dbReference>
<dbReference type="EMBL" id="JAKRRX010000140">
    <property type="protein sequence ID" value="MCW8335763.1"/>
    <property type="molecule type" value="Genomic_DNA"/>
</dbReference>
<evidence type="ECO:0000313" key="3">
    <source>
        <dbReference type="Proteomes" id="UP001155586"/>
    </source>
</evidence>
<dbReference type="Gene3D" id="3.10.400.10">
    <property type="entry name" value="Sulfate adenylyltransferase"/>
    <property type="match status" value="1"/>
</dbReference>
<dbReference type="SMART" id="SM01022">
    <property type="entry name" value="ASCH"/>
    <property type="match status" value="1"/>
</dbReference>
<dbReference type="InterPro" id="IPR009326">
    <property type="entry name" value="DUF984"/>
</dbReference>
<sequence length="155" mass="17554">MDAQAQQYLDQYLSTLTADERRAIPSVSADYYCADEENANICAELVRTGKKTATCSMERWYSVEGEQRPQVGHLQVVTNWSGEPVCVIEITDVSSCPFDQVSAEFAQAEGEGDLSIEWWRNAHQRFFSAECEELNIPFSQGTLLLLERFKVVYPV</sequence>
<protein>
    <submittedName>
        <fullName evidence="2">ASCH domain-containing protein</fullName>
    </submittedName>
</protein>
<dbReference type="InterPro" id="IPR007374">
    <property type="entry name" value="ASCH_domain"/>
</dbReference>
<dbReference type="Pfam" id="PF04266">
    <property type="entry name" value="ASCH"/>
    <property type="match status" value="1"/>
</dbReference>